<feature type="transmembrane region" description="Helical" evidence="8">
    <location>
        <begin position="352"/>
        <end position="374"/>
    </location>
</feature>
<dbReference type="InterPro" id="IPR050360">
    <property type="entry name" value="MFS_Sugar_Transporters"/>
</dbReference>
<dbReference type="FunFam" id="1.20.1250.20:FF:000078">
    <property type="entry name" value="MFS maltose transporter, putative"/>
    <property type="match status" value="1"/>
</dbReference>
<feature type="transmembrane region" description="Helical" evidence="8">
    <location>
        <begin position="518"/>
        <end position="535"/>
    </location>
</feature>
<evidence type="ECO:0000256" key="1">
    <source>
        <dbReference type="ARBA" id="ARBA00004141"/>
    </source>
</evidence>
<dbReference type="InterPro" id="IPR005828">
    <property type="entry name" value="MFS_sugar_transport-like"/>
</dbReference>
<feature type="transmembrane region" description="Helical" evidence="8">
    <location>
        <begin position="485"/>
        <end position="506"/>
    </location>
</feature>
<reference evidence="11" key="1">
    <citation type="journal article" date="2009" name="Genome Res.">
        <title>Comparative genomic analyses of the human fungal pathogens Coccidioides and their relatives.</title>
        <authorList>
            <person name="Sharpton T.J."/>
            <person name="Stajich J.E."/>
            <person name="Rounsley S.D."/>
            <person name="Gardner M.J."/>
            <person name="Wortman J.R."/>
            <person name="Jordar V.S."/>
            <person name="Maiti R."/>
            <person name="Kodira C.D."/>
            <person name="Neafsey D.E."/>
            <person name="Zeng Q."/>
            <person name="Hung C.-Y."/>
            <person name="McMahan C."/>
            <person name="Muszewska A."/>
            <person name="Grynberg M."/>
            <person name="Mandel M.A."/>
            <person name="Kellner E.M."/>
            <person name="Barker B.M."/>
            <person name="Galgiani J.N."/>
            <person name="Orbach M.J."/>
            <person name="Kirkland T.N."/>
            <person name="Cole G.T."/>
            <person name="Henn M.R."/>
            <person name="Birren B.W."/>
            <person name="Taylor J.W."/>
        </authorList>
    </citation>
    <scope>NUCLEOTIDE SEQUENCE [LARGE SCALE GENOMIC DNA]</scope>
    <source>
        <strain evidence="11">RS</strain>
    </source>
</reference>
<dbReference type="GO" id="GO:0016020">
    <property type="term" value="C:membrane"/>
    <property type="evidence" value="ECO:0007669"/>
    <property type="project" value="UniProtKB-SubCell"/>
</dbReference>
<comment type="similarity">
    <text evidence="2 7">Belongs to the major facilitator superfamily. Sugar transporter (TC 2.A.1.1) family.</text>
</comment>
<dbReference type="PANTHER" id="PTHR48022:SF83">
    <property type="entry name" value="MAJOR FACILITATOR SUPERFAMILY (MFS) PROFILE DOMAIN-CONTAINING PROTEIN"/>
    <property type="match status" value="1"/>
</dbReference>
<dbReference type="PROSITE" id="PS00217">
    <property type="entry name" value="SUGAR_TRANSPORT_2"/>
    <property type="match status" value="1"/>
</dbReference>
<dbReference type="EMBL" id="GG704911">
    <property type="protein sequence ID" value="EAS35529.3"/>
    <property type="molecule type" value="Genomic_DNA"/>
</dbReference>
<dbReference type="Pfam" id="PF00083">
    <property type="entry name" value="Sugar_tr"/>
    <property type="match status" value="1"/>
</dbReference>
<dbReference type="Proteomes" id="UP000001261">
    <property type="component" value="Unassembled WGS sequence"/>
</dbReference>
<dbReference type="VEuPathDB" id="FungiDB:CIMG_00883"/>
<organism evidence="10 11">
    <name type="scientific">Coccidioides immitis (strain RS)</name>
    <name type="common">Valley fever fungus</name>
    <dbReference type="NCBI Taxonomy" id="246410"/>
    <lineage>
        <taxon>Eukaryota</taxon>
        <taxon>Fungi</taxon>
        <taxon>Dikarya</taxon>
        <taxon>Ascomycota</taxon>
        <taxon>Pezizomycotina</taxon>
        <taxon>Eurotiomycetes</taxon>
        <taxon>Eurotiomycetidae</taxon>
        <taxon>Onygenales</taxon>
        <taxon>Onygenaceae</taxon>
        <taxon>Coccidioides</taxon>
    </lineage>
</organism>
<evidence type="ECO:0000256" key="5">
    <source>
        <dbReference type="ARBA" id="ARBA00022989"/>
    </source>
</evidence>
<evidence type="ECO:0000256" key="7">
    <source>
        <dbReference type="RuleBase" id="RU003346"/>
    </source>
</evidence>
<dbReference type="SUPFAM" id="SSF103473">
    <property type="entry name" value="MFS general substrate transporter"/>
    <property type="match status" value="1"/>
</dbReference>
<feature type="domain" description="Major facilitator superfamily (MFS) profile" evidence="9">
    <location>
        <begin position="76"/>
        <end position="541"/>
    </location>
</feature>
<evidence type="ECO:0000313" key="11">
    <source>
        <dbReference type="Proteomes" id="UP000001261"/>
    </source>
</evidence>
<proteinExistence type="inferred from homology"/>
<dbReference type="InterPro" id="IPR003663">
    <property type="entry name" value="Sugar/inositol_transpt"/>
</dbReference>
<evidence type="ECO:0000256" key="6">
    <source>
        <dbReference type="ARBA" id="ARBA00023136"/>
    </source>
</evidence>
<evidence type="ECO:0000313" key="10">
    <source>
        <dbReference type="EMBL" id="EAS35529.3"/>
    </source>
</evidence>
<keyword evidence="4 8" id="KW-0812">Transmembrane</keyword>
<feature type="transmembrane region" description="Helical" evidence="8">
    <location>
        <begin position="199"/>
        <end position="221"/>
    </location>
</feature>
<dbReference type="InterPro" id="IPR036259">
    <property type="entry name" value="MFS_trans_sf"/>
</dbReference>
<evidence type="ECO:0000256" key="4">
    <source>
        <dbReference type="ARBA" id="ARBA00022692"/>
    </source>
</evidence>
<keyword evidence="3 7" id="KW-0813">Transport</keyword>
<keyword evidence="6 8" id="KW-0472">Membrane</keyword>
<evidence type="ECO:0000256" key="8">
    <source>
        <dbReference type="SAM" id="Phobius"/>
    </source>
</evidence>
<feature type="transmembrane region" description="Helical" evidence="8">
    <location>
        <begin position="453"/>
        <end position="473"/>
    </location>
</feature>
<dbReference type="GO" id="GO:0005351">
    <property type="term" value="F:carbohydrate:proton symporter activity"/>
    <property type="evidence" value="ECO:0007669"/>
    <property type="project" value="TreeGrafter"/>
</dbReference>
<reference evidence="11" key="2">
    <citation type="journal article" date="2010" name="Genome Res.">
        <title>Population genomic sequencing of Coccidioides fungi reveals recent hybridization and transposon control.</title>
        <authorList>
            <person name="Neafsey D.E."/>
            <person name="Barker B.M."/>
            <person name="Sharpton T.J."/>
            <person name="Stajich J.E."/>
            <person name="Park D.J."/>
            <person name="Whiston E."/>
            <person name="Hung C.-Y."/>
            <person name="McMahan C."/>
            <person name="White J."/>
            <person name="Sykes S."/>
            <person name="Heiman D."/>
            <person name="Young S."/>
            <person name="Zeng Q."/>
            <person name="Abouelleil A."/>
            <person name="Aftuck L."/>
            <person name="Bessette D."/>
            <person name="Brown A."/>
            <person name="FitzGerald M."/>
            <person name="Lui A."/>
            <person name="Macdonald J.P."/>
            <person name="Priest M."/>
            <person name="Orbach M.J."/>
            <person name="Galgiani J.N."/>
            <person name="Kirkland T.N."/>
            <person name="Cole G.T."/>
            <person name="Birren B.W."/>
            <person name="Henn M.R."/>
            <person name="Taylor J.W."/>
            <person name="Rounsley S.D."/>
        </authorList>
    </citation>
    <scope>GENOME REANNOTATION</scope>
    <source>
        <strain evidence="11">RS</strain>
    </source>
</reference>
<protein>
    <submittedName>
        <fullName evidence="10">Sugar porter (SP) family MFS transporter</fullName>
    </submittedName>
</protein>
<evidence type="ECO:0000256" key="3">
    <source>
        <dbReference type="ARBA" id="ARBA00022448"/>
    </source>
</evidence>
<sequence>MYDTETTALLPTHSQSYKHPSVERSGRVCEMGKADHDVEGRRVTAEIGGEAQIATVAETSMDFRTAIKLYPKAAAWSLFFSLGVIMTGFDPQIMGNLYGVPKFQEDFGYIFKGKWIISAAWQSGLRFVTGGIGPSSNTIIDGRLAWEARLVKSWVLKRQVIQWSGLGGSRRSWFVGVTCVILTAGCVFIQFYARSLPVLLVGELLGGLILGCYAVIAPAYASEVCPVALRGVLTAYINLCFVIGQFIANGIAAATHGLDSHWAYSIPFSMQWIWPAIILSAIFFAPESPWWLVRKGRLDNAEMSLRRLASPRVDVKATLAMIIETDRLEQEMEAGTTYRDCFRKINLRRTEIAIGVYTIQVFSGIYLIGFSTYFFTLAGLSTDNAFNMGIGFLGVGFVGTCLSWVLLSYVGRRTIYRNGLGVMAIILFIIGILDCTPNYLDRPGVIWAQSSMMLVWNFTYNLSVGPICFVILCECSATKVRSKTIAIATAIQAIFGIVMTVAIPHMINLDAGNMRGKLGFFFGGLSIICLLWTWFRVPETKGRTYEELDIMFERNVPTHQFKDYKVI</sequence>
<evidence type="ECO:0000256" key="2">
    <source>
        <dbReference type="ARBA" id="ARBA00010992"/>
    </source>
</evidence>
<feature type="transmembrane region" description="Helical" evidence="8">
    <location>
        <begin position="272"/>
        <end position="293"/>
    </location>
</feature>
<dbReference type="RefSeq" id="XP_001247112.2">
    <property type="nucleotide sequence ID" value="XM_001247111.2"/>
</dbReference>
<feature type="transmembrane region" description="Helical" evidence="8">
    <location>
        <begin position="386"/>
        <end position="407"/>
    </location>
</feature>
<feature type="transmembrane region" description="Helical" evidence="8">
    <location>
        <begin position="173"/>
        <end position="193"/>
    </location>
</feature>
<keyword evidence="11" id="KW-1185">Reference proteome</keyword>
<name>J3KHZ1_COCIM</name>
<dbReference type="Gene3D" id="1.20.1250.20">
    <property type="entry name" value="MFS general substrate transporter like domains"/>
    <property type="match status" value="1"/>
</dbReference>
<feature type="transmembrane region" description="Helical" evidence="8">
    <location>
        <begin position="414"/>
        <end position="433"/>
    </location>
</feature>
<dbReference type="NCBIfam" id="TIGR00879">
    <property type="entry name" value="SP"/>
    <property type="match status" value="1"/>
</dbReference>
<feature type="transmembrane region" description="Helical" evidence="8">
    <location>
        <begin position="233"/>
        <end position="252"/>
    </location>
</feature>
<accession>J3KHZ1</accession>
<dbReference type="AlphaFoldDB" id="J3KHZ1"/>
<dbReference type="InterPro" id="IPR005829">
    <property type="entry name" value="Sugar_transporter_CS"/>
</dbReference>
<gene>
    <name evidence="10" type="ORF">CIMG_00883</name>
</gene>
<dbReference type="PANTHER" id="PTHR48022">
    <property type="entry name" value="PLASTIDIC GLUCOSE TRANSPORTER 4"/>
    <property type="match status" value="1"/>
</dbReference>
<dbReference type="InterPro" id="IPR020846">
    <property type="entry name" value="MFS_dom"/>
</dbReference>
<evidence type="ECO:0000259" key="9">
    <source>
        <dbReference type="PROSITE" id="PS50850"/>
    </source>
</evidence>
<dbReference type="OMA" id="KGRSMYD"/>
<dbReference type="InParanoid" id="J3KHZ1"/>
<comment type="subcellular location">
    <subcellularLocation>
        <location evidence="1">Membrane</location>
        <topology evidence="1">Multi-pass membrane protein</topology>
    </subcellularLocation>
</comment>
<dbReference type="KEGG" id="cim:CIMG_00883"/>
<dbReference type="PROSITE" id="PS50850">
    <property type="entry name" value="MFS"/>
    <property type="match status" value="1"/>
</dbReference>
<dbReference type="OrthoDB" id="6612291at2759"/>
<keyword evidence="5 8" id="KW-1133">Transmembrane helix</keyword>
<dbReference type="GeneID" id="4567546"/>